<evidence type="ECO:0000313" key="9">
    <source>
        <dbReference type="Proteomes" id="UP000541352"/>
    </source>
</evidence>
<evidence type="ECO:0000256" key="6">
    <source>
        <dbReference type="SAM" id="Phobius"/>
    </source>
</evidence>
<evidence type="ECO:0000256" key="3">
    <source>
        <dbReference type="ARBA" id="ARBA00023004"/>
    </source>
</evidence>
<keyword evidence="9" id="KW-1185">Reference proteome</keyword>
<dbReference type="Gene3D" id="1.10.760.10">
    <property type="entry name" value="Cytochrome c-like domain"/>
    <property type="match status" value="1"/>
</dbReference>
<evidence type="ECO:0000313" key="8">
    <source>
        <dbReference type="EMBL" id="MBB3841436.1"/>
    </source>
</evidence>
<evidence type="ECO:0000256" key="1">
    <source>
        <dbReference type="ARBA" id="ARBA00022617"/>
    </source>
</evidence>
<dbReference type="PROSITE" id="PS51007">
    <property type="entry name" value="CYTC"/>
    <property type="match status" value="1"/>
</dbReference>
<feature type="transmembrane region" description="Helical" evidence="6">
    <location>
        <begin position="272"/>
        <end position="291"/>
    </location>
</feature>
<name>A0A7W5ZST1_9BACT</name>
<organism evidence="8 9">
    <name type="scientific">Runella defluvii</name>
    <dbReference type="NCBI Taxonomy" id="370973"/>
    <lineage>
        <taxon>Bacteria</taxon>
        <taxon>Pseudomonadati</taxon>
        <taxon>Bacteroidota</taxon>
        <taxon>Cytophagia</taxon>
        <taxon>Cytophagales</taxon>
        <taxon>Spirosomataceae</taxon>
        <taxon>Runella</taxon>
    </lineage>
</organism>
<accession>A0A7W5ZST1</accession>
<feature type="transmembrane region" description="Helical" evidence="6">
    <location>
        <begin position="108"/>
        <end position="128"/>
    </location>
</feature>
<keyword evidence="6" id="KW-0472">Membrane</keyword>
<evidence type="ECO:0000256" key="2">
    <source>
        <dbReference type="ARBA" id="ARBA00022723"/>
    </source>
</evidence>
<dbReference type="Proteomes" id="UP000541352">
    <property type="component" value="Unassembled WGS sequence"/>
</dbReference>
<sequence length="478" mass="54008">MDFPIFHLDFIGNRALIAIIAVLHAVINHALAVGLMPVVAMLEIKGFRLLKTNPELAEKWDALAYRILFVAFLITTTIGAMTGVGIWFSASLVNPASIASLIRVFFGAWFVEWLVFVTEVVLILFYFLTWKKLKANLLQKFKHVKYGLFLSFFSWITMAIIVSILSFMMDTGNWNNDRTFLYGFLNPVYLPQLFFRTPLAMTMGGMIAMFLTLIYTRKDLEFRKVALRSISKWVLIWGPLAAAGAMLYYYMIPKSLVGNLPVAMGTLEFQNWYSQIVVIVIVAIGLVIGMANWSYFRPQTAPAWLAGVSILLVVGLMGHFERLREFIRKPYVIGEYMYSNGLRVEDYPLLQRDGVLKHANFVASKEVTDDNMLEAGRDVFILTCSRCHTTNGAVNPMTGKFTDMFGTKPWETAQLKGYIKNMHSARYFMPPFPGNDRELDALCAYIKELQTNPQPVSGAQDGLGFNKPKPSQPVAAVR</sequence>
<keyword evidence="3 4" id="KW-0408">Iron</keyword>
<comment type="caution">
    <text evidence="8">The sequence shown here is derived from an EMBL/GenBank/DDBJ whole genome shotgun (WGS) entry which is preliminary data.</text>
</comment>
<dbReference type="GO" id="GO:0020037">
    <property type="term" value="F:heme binding"/>
    <property type="evidence" value="ECO:0007669"/>
    <property type="project" value="InterPro"/>
</dbReference>
<evidence type="ECO:0000256" key="4">
    <source>
        <dbReference type="PROSITE-ProRule" id="PRU00433"/>
    </source>
</evidence>
<gene>
    <name evidence="8" type="ORF">FHS57_005464</name>
</gene>
<dbReference type="InterPro" id="IPR009056">
    <property type="entry name" value="Cyt_c-like_dom"/>
</dbReference>
<feature type="domain" description="Cytochrome c" evidence="7">
    <location>
        <begin position="371"/>
        <end position="450"/>
    </location>
</feature>
<feature type="transmembrane region" description="Helical" evidence="6">
    <location>
        <begin position="15"/>
        <end position="42"/>
    </location>
</feature>
<keyword evidence="6" id="KW-1133">Transmembrane helix</keyword>
<dbReference type="GO" id="GO:0009055">
    <property type="term" value="F:electron transfer activity"/>
    <property type="evidence" value="ECO:0007669"/>
    <property type="project" value="InterPro"/>
</dbReference>
<dbReference type="Pfam" id="PF13442">
    <property type="entry name" value="Cytochrome_CBB3"/>
    <property type="match status" value="1"/>
</dbReference>
<dbReference type="GO" id="GO:0046872">
    <property type="term" value="F:metal ion binding"/>
    <property type="evidence" value="ECO:0007669"/>
    <property type="project" value="UniProtKB-KW"/>
</dbReference>
<dbReference type="AlphaFoldDB" id="A0A7W5ZST1"/>
<dbReference type="InterPro" id="IPR036909">
    <property type="entry name" value="Cyt_c-like_dom_sf"/>
</dbReference>
<evidence type="ECO:0000256" key="5">
    <source>
        <dbReference type="SAM" id="MobiDB-lite"/>
    </source>
</evidence>
<feature type="region of interest" description="Disordered" evidence="5">
    <location>
        <begin position="456"/>
        <end position="478"/>
    </location>
</feature>
<keyword evidence="2 4" id="KW-0479">Metal-binding</keyword>
<reference evidence="8 9" key="1">
    <citation type="submission" date="2020-08" db="EMBL/GenBank/DDBJ databases">
        <title>Genomic Encyclopedia of Type Strains, Phase IV (KMG-IV): sequencing the most valuable type-strain genomes for metagenomic binning, comparative biology and taxonomic classification.</title>
        <authorList>
            <person name="Goeker M."/>
        </authorList>
    </citation>
    <scope>NUCLEOTIDE SEQUENCE [LARGE SCALE GENOMIC DNA]</scope>
    <source>
        <strain evidence="8 9">DSM 17976</strain>
    </source>
</reference>
<dbReference type="EMBL" id="JACIBY010000017">
    <property type="protein sequence ID" value="MBB3841436.1"/>
    <property type="molecule type" value="Genomic_DNA"/>
</dbReference>
<proteinExistence type="predicted"/>
<feature type="transmembrane region" description="Helical" evidence="6">
    <location>
        <begin position="148"/>
        <end position="169"/>
    </location>
</feature>
<protein>
    <submittedName>
        <fullName evidence="8">Mono/diheme cytochrome c family protein</fullName>
    </submittedName>
</protein>
<keyword evidence="1 4" id="KW-0349">Heme</keyword>
<feature type="transmembrane region" description="Helical" evidence="6">
    <location>
        <begin position="303"/>
        <end position="320"/>
    </location>
</feature>
<dbReference type="SUPFAM" id="SSF46626">
    <property type="entry name" value="Cytochrome c"/>
    <property type="match status" value="1"/>
</dbReference>
<feature type="transmembrane region" description="Helical" evidence="6">
    <location>
        <begin position="63"/>
        <end position="88"/>
    </location>
</feature>
<feature type="transmembrane region" description="Helical" evidence="6">
    <location>
        <begin position="189"/>
        <end position="214"/>
    </location>
</feature>
<evidence type="ECO:0000259" key="7">
    <source>
        <dbReference type="PROSITE" id="PS51007"/>
    </source>
</evidence>
<keyword evidence="6" id="KW-0812">Transmembrane</keyword>
<feature type="transmembrane region" description="Helical" evidence="6">
    <location>
        <begin position="234"/>
        <end position="252"/>
    </location>
</feature>
<dbReference type="RefSeq" id="WP_183979109.1">
    <property type="nucleotide sequence ID" value="NZ_JACIBY010000017.1"/>
</dbReference>